<organism evidence="2 3">
    <name type="scientific">Neolewinella agarilytica</name>
    <dbReference type="NCBI Taxonomy" id="478744"/>
    <lineage>
        <taxon>Bacteria</taxon>
        <taxon>Pseudomonadati</taxon>
        <taxon>Bacteroidota</taxon>
        <taxon>Saprospiria</taxon>
        <taxon>Saprospirales</taxon>
        <taxon>Lewinellaceae</taxon>
        <taxon>Neolewinella</taxon>
    </lineage>
</organism>
<dbReference type="Proteomes" id="UP000199021">
    <property type="component" value="Unassembled WGS sequence"/>
</dbReference>
<keyword evidence="1" id="KW-1133">Transmembrane helix</keyword>
<accession>A0A1H9HNM8</accession>
<gene>
    <name evidence="2" type="ORF">SAMN05444359_11327</name>
</gene>
<dbReference type="RefSeq" id="WP_090169011.1">
    <property type="nucleotide sequence ID" value="NZ_FOFB01000013.1"/>
</dbReference>
<evidence type="ECO:0000256" key="1">
    <source>
        <dbReference type="SAM" id="Phobius"/>
    </source>
</evidence>
<dbReference type="EMBL" id="FOFB01000013">
    <property type="protein sequence ID" value="SEQ63934.1"/>
    <property type="molecule type" value="Genomic_DNA"/>
</dbReference>
<name>A0A1H9HNM8_9BACT</name>
<feature type="transmembrane region" description="Helical" evidence="1">
    <location>
        <begin position="54"/>
        <end position="72"/>
    </location>
</feature>
<keyword evidence="1" id="KW-0812">Transmembrane</keyword>
<keyword evidence="1" id="KW-0472">Membrane</keyword>
<proteinExistence type="predicted"/>
<reference evidence="3" key="1">
    <citation type="submission" date="2016-10" db="EMBL/GenBank/DDBJ databases">
        <authorList>
            <person name="Varghese N."/>
            <person name="Submissions S."/>
        </authorList>
    </citation>
    <scope>NUCLEOTIDE SEQUENCE [LARGE SCALE GENOMIC DNA]</scope>
    <source>
        <strain evidence="3">DSM 24740</strain>
    </source>
</reference>
<protein>
    <submittedName>
        <fullName evidence="2">Uncharacterized protein</fullName>
    </submittedName>
</protein>
<dbReference type="AlphaFoldDB" id="A0A1H9HNM8"/>
<keyword evidence="3" id="KW-1185">Reference proteome</keyword>
<evidence type="ECO:0000313" key="2">
    <source>
        <dbReference type="EMBL" id="SEQ63934.1"/>
    </source>
</evidence>
<sequence>MNEALSFSPQMGDIYLMAAVCGALFIILVWLAFRLNKNKHPDPRRRVLMPMLSYFLALLALMGFLGSFWSVFKYPEVKIADERLLIGSEDFPMPKPSEMRLESYTGSGLGPATRVLLVQTKDRRTWAFPADRYNINEMMRAMRGE</sequence>
<evidence type="ECO:0000313" key="3">
    <source>
        <dbReference type="Proteomes" id="UP000199021"/>
    </source>
</evidence>
<feature type="transmembrane region" description="Helical" evidence="1">
    <location>
        <begin position="14"/>
        <end position="33"/>
    </location>
</feature>
<dbReference type="InParanoid" id="A0A1H9HNM8"/>
<dbReference type="OrthoDB" id="1493749at2"/>